<organism evidence="1 2">
    <name type="scientific">Methylomonas defluvii</name>
    <dbReference type="NCBI Taxonomy" id="3045149"/>
    <lineage>
        <taxon>Bacteria</taxon>
        <taxon>Pseudomonadati</taxon>
        <taxon>Pseudomonadota</taxon>
        <taxon>Gammaproteobacteria</taxon>
        <taxon>Methylococcales</taxon>
        <taxon>Methylococcaceae</taxon>
        <taxon>Methylomonas</taxon>
    </lineage>
</organism>
<evidence type="ECO:0000313" key="2">
    <source>
        <dbReference type="Proteomes" id="UP001284537"/>
    </source>
</evidence>
<sequence>MDSKYRPRNILRLTIDIIDQQQQSIKALADLKVKSIKEQANATASQ</sequence>
<reference evidence="1 2" key="1">
    <citation type="submission" date="2023-11" db="EMBL/GenBank/DDBJ databases">
        <authorList>
            <person name="Ouyang M.-Y."/>
        </authorList>
    </citation>
    <scope>NUCLEOTIDE SEQUENCE [LARGE SCALE GENOMIC DNA]</scope>
    <source>
        <strain evidence="1 2">OY6</strain>
    </source>
</reference>
<dbReference type="InterPro" id="IPR038296">
    <property type="entry name" value="ParD_sf"/>
</dbReference>
<evidence type="ECO:0000313" key="1">
    <source>
        <dbReference type="EMBL" id="MDX8129628.1"/>
    </source>
</evidence>
<proteinExistence type="predicted"/>
<protein>
    <submittedName>
        <fullName evidence="1">Uncharacterized protein</fullName>
    </submittedName>
</protein>
<name>A0ABU4UKP7_9GAMM</name>
<dbReference type="Pfam" id="PF09386">
    <property type="entry name" value="ParD"/>
    <property type="match status" value="1"/>
</dbReference>
<dbReference type="RefSeq" id="WP_319962747.1">
    <property type="nucleotide sequence ID" value="NZ_JAXARY010000023.1"/>
</dbReference>
<dbReference type="InterPro" id="IPR022789">
    <property type="entry name" value="ParD"/>
</dbReference>
<accession>A0ABU4UKP7</accession>
<comment type="caution">
    <text evidence="1">The sequence shown here is derived from an EMBL/GenBank/DDBJ whole genome shotgun (WGS) entry which is preliminary data.</text>
</comment>
<dbReference type="Gene3D" id="6.10.180.10">
    <property type="entry name" value="Antitoxin ParD"/>
    <property type="match status" value="1"/>
</dbReference>
<dbReference type="EMBL" id="JAXARY010000023">
    <property type="protein sequence ID" value="MDX8129628.1"/>
    <property type="molecule type" value="Genomic_DNA"/>
</dbReference>
<keyword evidence="2" id="KW-1185">Reference proteome</keyword>
<dbReference type="Proteomes" id="UP001284537">
    <property type="component" value="Unassembled WGS sequence"/>
</dbReference>
<gene>
    <name evidence="1" type="ORF">QLH52_20170</name>
</gene>